<dbReference type="Proteomes" id="UP001558481">
    <property type="component" value="Unassembled WGS sequence"/>
</dbReference>
<evidence type="ECO:0000313" key="2">
    <source>
        <dbReference type="EMBL" id="MEX3595806.1"/>
    </source>
</evidence>
<feature type="compositionally biased region" description="Basic and acidic residues" evidence="1">
    <location>
        <begin position="247"/>
        <end position="257"/>
    </location>
</feature>
<organism evidence="2 3">
    <name type="scientific">Kocuria carniphila</name>
    <dbReference type="NCBI Taxonomy" id="262208"/>
    <lineage>
        <taxon>Bacteria</taxon>
        <taxon>Bacillati</taxon>
        <taxon>Actinomycetota</taxon>
        <taxon>Actinomycetes</taxon>
        <taxon>Micrococcales</taxon>
        <taxon>Micrococcaceae</taxon>
        <taxon>Kocuria</taxon>
    </lineage>
</organism>
<feature type="compositionally biased region" description="Polar residues" evidence="1">
    <location>
        <begin position="267"/>
        <end position="278"/>
    </location>
</feature>
<feature type="compositionally biased region" description="Low complexity" evidence="1">
    <location>
        <begin position="307"/>
        <end position="318"/>
    </location>
</feature>
<evidence type="ECO:0000256" key="1">
    <source>
        <dbReference type="SAM" id="MobiDB-lite"/>
    </source>
</evidence>
<protein>
    <recommendedName>
        <fullName evidence="4">TPR-repeat-containing protein</fullName>
    </recommendedName>
</protein>
<keyword evidence="3" id="KW-1185">Reference proteome</keyword>
<feature type="compositionally biased region" description="Acidic residues" evidence="1">
    <location>
        <begin position="337"/>
        <end position="370"/>
    </location>
</feature>
<name>A0ABV3V516_9MICC</name>
<feature type="region of interest" description="Disordered" evidence="1">
    <location>
        <begin position="307"/>
        <end position="407"/>
    </location>
</feature>
<reference evidence="2 3" key="1">
    <citation type="journal article" date="2024" name="Fungal Genet. Biol.">
        <title>The porcine skin microbiome exhibits broad fungal antagonism.</title>
        <authorList>
            <person name="De La Cruz K.F."/>
            <person name="Townsend E.C."/>
            <person name="Alex Cheong J.Z."/>
            <person name="Salamzade R."/>
            <person name="Liu A."/>
            <person name="Sandstrom S."/>
            <person name="Davila E."/>
            <person name="Huang L."/>
            <person name="Xu K.H."/>
            <person name="Wu S.Y."/>
            <person name="Meudt J.J."/>
            <person name="Shanmuganayagam D."/>
            <person name="Gibson A.L.F."/>
            <person name="Kalan L.R."/>
        </authorList>
    </citation>
    <scope>NUCLEOTIDE SEQUENCE [LARGE SCALE GENOMIC DNA]</scope>
    <source>
        <strain evidence="2 3">LK2625</strain>
    </source>
</reference>
<feature type="region of interest" description="Disordered" evidence="1">
    <location>
        <begin position="247"/>
        <end position="293"/>
    </location>
</feature>
<evidence type="ECO:0008006" key="4">
    <source>
        <dbReference type="Google" id="ProtNLM"/>
    </source>
</evidence>
<proteinExistence type="predicted"/>
<gene>
    <name evidence="2" type="ORF">VVR66_13890</name>
</gene>
<dbReference type="RefSeq" id="WP_368629965.1">
    <property type="nucleotide sequence ID" value="NZ_JAYWLU010000017.1"/>
</dbReference>
<sequence>MTRRDLNDLDKPRFIAPDIDEDVTGREVDKPTRRQLEALEPRNAERVAQHLVMAARYLEVDPEFALEHANAAVRKAGRIAVVREATGVAAYAAEDYALALKELRTHRRISGSEEHLPLIVDCQRALGKAEKALEEAQSSAVEKLDAAGKVELAIVVSGIHSDAGDKQASLAALQIPQLDKNRGFSYSPRLFRAYAEALRGVGRDKEALSWERQAIVAEAALGLGQFSEPEIVDLGDDIDLDAAKETVREAGERHSENVDATAETPHESANATNTTDSGVGNAEAADDAPVSNAVDGQDVVVTEASAPVEAEASAASAQHADDEAGDNTDSAVAAPSETDDTAEPSETDDTAEPSETDDTAEPSETDDTAEPSETTAPVEPGESHTVAPASESGETAETGDDSENHDR</sequence>
<comment type="caution">
    <text evidence="2">The sequence shown here is derived from an EMBL/GenBank/DDBJ whole genome shotgun (WGS) entry which is preliminary data.</text>
</comment>
<accession>A0ABV3V516</accession>
<dbReference type="EMBL" id="JAYWLU010000017">
    <property type="protein sequence ID" value="MEX3595806.1"/>
    <property type="molecule type" value="Genomic_DNA"/>
</dbReference>
<evidence type="ECO:0000313" key="3">
    <source>
        <dbReference type="Proteomes" id="UP001558481"/>
    </source>
</evidence>